<dbReference type="RefSeq" id="WP_073257616.1">
    <property type="nucleotide sequence ID" value="NZ_FRCR01000010.1"/>
</dbReference>
<evidence type="ECO:0000259" key="5">
    <source>
        <dbReference type="Pfam" id="PF17866"/>
    </source>
</evidence>
<feature type="domain" description="CbbX AAA lid" evidence="5">
    <location>
        <begin position="369"/>
        <end position="424"/>
    </location>
</feature>
<dbReference type="InterPro" id="IPR041627">
    <property type="entry name" value="AAA_lid_6"/>
</dbReference>
<dbReference type="InterPro" id="IPR050773">
    <property type="entry name" value="CbxX/CfxQ_RuBisCO_ESX"/>
</dbReference>
<name>A0A1M7L2J9_9FIRM</name>
<dbReference type="PANTHER" id="PTHR43392">
    <property type="entry name" value="AAA-TYPE ATPASE FAMILY PROTEIN / ANKYRIN REPEAT FAMILY PROTEIN"/>
    <property type="match status" value="1"/>
</dbReference>
<dbReference type="EMBL" id="FRCR01000010">
    <property type="protein sequence ID" value="SHM72098.1"/>
    <property type="molecule type" value="Genomic_DNA"/>
</dbReference>
<evidence type="ECO:0000256" key="1">
    <source>
        <dbReference type="ARBA" id="ARBA00010378"/>
    </source>
</evidence>
<dbReference type="Pfam" id="PF00004">
    <property type="entry name" value="AAA"/>
    <property type="match status" value="1"/>
</dbReference>
<dbReference type="InterPro" id="IPR003959">
    <property type="entry name" value="ATPase_AAA_core"/>
</dbReference>
<dbReference type="AlphaFoldDB" id="A0A1M7L2J9"/>
<organism evidence="6 7">
    <name type="scientific">Caldanaerovirga acetigignens</name>
    <dbReference type="NCBI Taxonomy" id="447595"/>
    <lineage>
        <taxon>Bacteria</taxon>
        <taxon>Bacillati</taxon>
        <taxon>Bacillota</taxon>
        <taxon>Clostridia</taxon>
        <taxon>Thermosediminibacterales</taxon>
        <taxon>Thermosediminibacteraceae</taxon>
        <taxon>Caldanaerovirga</taxon>
    </lineage>
</organism>
<evidence type="ECO:0000313" key="7">
    <source>
        <dbReference type="Proteomes" id="UP000184375"/>
    </source>
</evidence>
<feature type="domain" description="ATPase AAA-type core" evidence="4">
    <location>
        <begin position="200"/>
        <end position="306"/>
    </location>
</feature>
<keyword evidence="7" id="KW-1185">Reference proteome</keyword>
<reference evidence="7" key="1">
    <citation type="submission" date="2016-11" db="EMBL/GenBank/DDBJ databases">
        <authorList>
            <person name="Varghese N."/>
            <person name="Submissions S."/>
        </authorList>
    </citation>
    <scope>NUCLEOTIDE SEQUENCE [LARGE SCALE GENOMIC DNA]</scope>
    <source>
        <strain evidence="7">DSM 18802</strain>
    </source>
</reference>
<comment type="similarity">
    <text evidence="1">Belongs to the CbxX/CfxQ family.</text>
</comment>
<gene>
    <name evidence="6" type="ORF">SAMN05660826_01765</name>
</gene>
<dbReference type="Proteomes" id="UP000184375">
    <property type="component" value="Unassembled WGS sequence"/>
</dbReference>
<dbReference type="OrthoDB" id="9806903at2"/>
<sequence>MKMVNKKRRYSLDRDSKAACIRVAIKTGLPISKIEEDVKFIYEIFGLERKKQKYRRFLEMIKDVSAIERLCSAIIERPDSEELRMITIAFISGEGYKVDLEDKVEEDLDVIFEKLLEGIEIGDGEILEVETTDYCSIGLDGNPRESSGQRKKSAYDRLNQEIYGLDGQKQIILQAVKLLKLRKVRRKFGLSPIEFAPIFLFYGPPGTGKTRLAEIMGEIFCEEGLLPGNRMISGSAVTLCKGQFVGHSAPMTKKLFEEHDVIFLDEIYSVSATDGIGLDTFSQEILAELCVQLENVSKNCNKLVIFAGYGGGVAEEHNLVRGWLKSNPGIASRITFFIEFYPYSPEKEMPMIFHTLAKNLDIELEEGWEEVAVQFFKERAKSDDYGNGREARRLLQNCLLMQAERIDLDNADIKALRLITCEDIRRASGKILKGNSGIKKVQKIHLGFL</sequence>
<dbReference type="Gene3D" id="1.10.8.60">
    <property type="match status" value="1"/>
</dbReference>
<dbReference type="InterPro" id="IPR027417">
    <property type="entry name" value="P-loop_NTPase"/>
</dbReference>
<keyword evidence="2" id="KW-0547">Nucleotide-binding</keyword>
<accession>A0A1M7L2J9</accession>
<evidence type="ECO:0000256" key="2">
    <source>
        <dbReference type="ARBA" id="ARBA00022741"/>
    </source>
</evidence>
<dbReference type="InterPro" id="IPR000641">
    <property type="entry name" value="CbxX/CfxQ"/>
</dbReference>
<evidence type="ECO:0000256" key="3">
    <source>
        <dbReference type="ARBA" id="ARBA00022840"/>
    </source>
</evidence>
<protein>
    <submittedName>
        <fullName evidence="6">ATPase family associated with various cellular activities (AAA)</fullName>
    </submittedName>
</protein>
<dbReference type="SUPFAM" id="SSF52540">
    <property type="entry name" value="P-loop containing nucleoside triphosphate hydrolases"/>
    <property type="match status" value="1"/>
</dbReference>
<evidence type="ECO:0000259" key="4">
    <source>
        <dbReference type="Pfam" id="PF00004"/>
    </source>
</evidence>
<dbReference type="Gene3D" id="3.40.50.300">
    <property type="entry name" value="P-loop containing nucleotide triphosphate hydrolases"/>
    <property type="match status" value="1"/>
</dbReference>
<keyword evidence="3" id="KW-0067">ATP-binding</keyword>
<dbReference type="GO" id="GO:0005524">
    <property type="term" value="F:ATP binding"/>
    <property type="evidence" value="ECO:0007669"/>
    <property type="project" value="UniProtKB-KW"/>
</dbReference>
<dbReference type="PANTHER" id="PTHR43392:SF2">
    <property type="entry name" value="AAA-TYPE ATPASE FAMILY PROTEIN _ ANKYRIN REPEAT FAMILY PROTEIN"/>
    <property type="match status" value="1"/>
</dbReference>
<dbReference type="Pfam" id="PF17866">
    <property type="entry name" value="AAA_lid_6"/>
    <property type="match status" value="1"/>
</dbReference>
<dbReference type="PRINTS" id="PR00819">
    <property type="entry name" value="CBXCFQXSUPER"/>
</dbReference>
<evidence type="ECO:0000313" key="6">
    <source>
        <dbReference type="EMBL" id="SHM72098.1"/>
    </source>
</evidence>
<proteinExistence type="inferred from homology"/>
<dbReference type="STRING" id="447595.SAMN05660826_01765"/>
<dbReference type="GO" id="GO:0016887">
    <property type="term" value="F:ATP hydrolysis activity"/>
    <property type="evidence" value="ECO:0007669"/>
    <property type="project" value="InterPro"/>
</dbReference>